<evidence type="ECO:0000256" key="3">
    <source>
        <dbReference type="ARBA" id="ARBA00022840"/>
    </source>
</evidence>
<dbReference type="SUPFAM" id="SSF52540">
    <property type="entry name" value="P-loop containing nucleoside triphosphate hydrolases"/>
    <property type="match status" value="1"/>
</dbReference>
<dbReference type="Gene3D" id="3.30.300.160">
    <property type="entry name" value="Type II secretion system, protein E, N-terminal domain"/>
    <property type="match status" value="1"/>
</dbReference>
<proteinExistence type="inferred from homology"/>
<keyword evidence="2" id="KW-0547">Nucleotide-binding</keyword>
<dbReference type="Gene3D" id="3.30.450.90">
    <property type="match status" value="1"/>
</dbReference>
<sequence>MQIPNENLKELLVKEGLIKADDFDQIVAESKRMGHNIADVMISRGVITKDYFNELLANYFGAARANLSSQKIDDKILNLLPEEISREKQAVAFKIEPDSSVGIAMSDPGNLETIEFLKVYLRKEIRPYLASDEDLNIGLSFYTRKGTEDYRRIIEENVAESLRSKVAGEEAAAKDLPIVAIVDNLVNYAFSSRASDIHLEILEDNLLVRYRIDGVLREIMKLPKDVHPSLTARIKLLAGLKLDEHNRPQDGRFRQNIGKDFIDIRVSIIPTFYGEKSEMRLLAATQRPLSFEELGILEDTAKVLNENIHKTFGMVLVCGPTGSGKSTTLYSVLNVLNKTGVNIVTVEDPVEYNIKYVNQVQINPAAGITFASGLRSILRQDPNIILVGEVRDGETADIAVNAALTGHLMLTTVHTNDAPTAVPRLIDMGIPPFLVSAVLNLILAQRLVGKICLNCIGSYKPDKVTLELIKRQFEDMKLEVEYKPPKILYKGKGCPQCGNIGLKGRIGIYEAMSVDDEIRKYIAGPNFSLDELRKLARKKGMISMFEDGLRKAELGMTTIDEVLRVIRE</sequence>
<dbReference type="STRING" id="1798404.A3B92_01870"/>
<reference evidence="5 6" key="1">
    <citation type="journal article" date="2016" name="Nat. Commun.">
        <title>Thousands of microbial genomes shed light on interconnected biogeochemical processes in an aquifer system.</title>
        <authorList>
            <person name="Anantharaman K."/>
            <person name="Brown C.T."/>
            <person name="Hug L.A."/>
            <person name="Sharon I."/>
            <person name="Castelle C.J."/>
            <person name="Probst A.J."/>
            <person name="Thomas B.C."/>
            <person name="Singh A."/>
            <person name="Wilkins M.J."/>
            <person name="Karaoz U."/>
            <person name="Brodie E.L."/>
            <person name="Williams K.H."/>
            <person name="Hubbard S.S."/>
            <person name="Banfield J.F."/>
        </authorList>
    </citation>
    <scope>NUCLEOTIDE SEQUENCE [LARGE SCALE GENOMIC DNA]</scope>
</reference>
<comment type="similarity">
    <text evidence="1">Belongs to the GSP E family.</text>
</comment>
<dbReference type="GO" id="GO:0005886">
    <property type="term" value="C:plasma membrane"/>
    <property type="evidence" value="ECO:0007669"/>
    <property type="project" value="TreeGrafter"/>
</dbReference>
<dbReference type="InterPro" id="IPR037257">
    <property type="entry name" value="T2SS_E_N_sf"/>
</dbReference>
<name>A0A1G1ZHX3_9BACT</name>
<dbReference type="PANTHER" id="PTHR30258:SF1">
    <property type="entry name" value="PROTEIN TRANSPORT PROTEIN HOFB HOMOLOG"/>
    <property type="match status" value="1"/>
</dbReference>
<dbReference type="SMART" id="SM00382">
    <property type="entry name" value="AAA"/>
    <property type="match status" value="1"/>
</dbReference>
<feature type="domain" description="AAA+ ATPase" evidence="4">
    <location>
        <begin position="311"/>
        <end position="432"/>
    </location>
</feature>
<dbReference type="GO" id="GO:0005524">
    <property type="term" value="F:ATP binding"/>
    <property type="evidence" value="ECO:0007669"/>
    <property type="project" value="UniProtKB-KW"/>
</dbReference>
<dbReference type="GO" id="GO:0016887">
    <property type="term" value="F:ATP hydrolysis activity"/>
    <property type="evidence" value="ECO:0007669"/>
    <property type="project" value="TreeGrafter"/>
</dbReference>
<protein>
    <recommendedName>
        <fullName evidence="4">AAA+ ATPase domain-containing protein</fullName>
    </recommendedName>
</protein>
<evidence type="ECO:0000313" key="6">
    <source>
        <dbReference type="Proteomes" id="UP000177960"/>
    </source>
</evidence>
<accession>A0A1G1ZHX3</accession>
<dbReference type="InterPro" id="IPR003593">
    <property type="entry name" value="AAA+_ATPase"/>
</dbReference>
<dbReference type="InterPro" id="IPR007831">
    <property type="entry name" value="T2SS_GspE_N"/>
</dbReference>
<dbReference type="Gene3D" id="3.40.50.300">
    <property type="entry name" value="P-loop containing nucleotide triphosphate hydrolases"/>
    <property type="match status" value="1"/>
</dbReference>
<dbReference type="SUPFAM" id="SSF160246">
    <property type="entry name" value="EspE N-terminal domain-like"/>
    <property type="match status" value="1"/>
</dbReference>
<gene>
    <name evidence="5" type="ORF">A3B92_01870</name>
</gene>
<evidence type="ECO:0000256" key="1">
    <source>
        <dbReference type="ARBA" id="ARBA00006611"/>
    </source>
</evidence>
<dbReference type="EMBL" id="MHJG01000010">
    <property type="protein sequence ID" value="OGY64075.1"/>
    <property type="molecule type" value="Genomic_DNA"/>
</dbReference>
<dbReference type="CDD" id="cd01129">
    <property type="entry name" value="PulE-GspE-like"/>
    <property type="match status" value="1"/>
</dbReference>
<evidence type="ECO:0000256" key="2">
    <source>
        <dbReference type="ARBA" id="ARBA00022741"/>
    </source>
</evidence>
<organism evidence="5 6">
    <name type="scientific">Candidatus Harrisonbacteria bacterium RIFCSPHIGHO2_02_FULL_42_16</name>
    <dbReference type="NCBI Taxonomy" id="1798404"/>
    <lineage>
        <taxon>Bacteria</taxon>
        <taxon>Candidatus Harrisoniibacteriota</taxon>
    </lineage>
</organism>
<evidence type="ECO:0000259" key="4">
    <source>
        <dbReference type="SMART" id="SM00382"/>
    </source>
</evidence>
<dbReference type="Pfam" id="PF00437">
    <property type="entry name" value="T2SSE"/>
    <property type="match status" value="1"/>
</dbReference>
<keyword evidence="3" id="KW-0067">ATP-binding</keyword>
<evidence type="ECO:0000313" key="5">
    <source>
        <dbReference type="EMBL" id="OGY64075.1"/>
    </source>
</evidence>
<dbReference type="AlphaFoldDB" id="A0A1G1ZHX3"/>
<dbReference type="Pfam" id="PF05157">
    <property type="entry name" value="MshEN"/>
    <property type="match status" value="1"/>
</dbReference>
<dbReference type="InterPro" id="IPR027417">
    <property type="entry name" value="P-loop_NTPase"/>
</dbReference>
<dbReference type="Proteomes" id="UP000177960">
    <property type="component" value="Unassembled WGS sequence"/>
</dbReference>
<comment type="caution">
    <text evidence="5">The sequence shown here is derived from an EMBL/GenBank/DDBJ whole genome shotgun (WGS) entry which is preliminary data.</text>
</comment>
<dbReference type="PANTHER" id="PTHR30258">
    <property type="entry name" value="TYPE II SECRETION SYSTEM PROTEIN GSPE-RELATED"/>
    <property type="match status" value="1"/>
</dbReference>
<dbReference type="InterPro" id="IPR001482">
    <property type="entry name" value="T2SS/T4SS_dom"/>
</dbReference>